<organism evidence="2 3">
    <name type="scientific">Sphaerosporella brunnea</name>
    <dbReference type="NCBI Taxonomy" id="1250544"/>
    <lineage>
        <taxon>Eukaryota</taxon>
        <taxon>Fungi</taxon>
        <taxon>Dikarya</taxon>
        <taxon>Ascomycota</taxon>
        <taxon>Pezizomycotina</taxon>
        <taxon>Pezizomycetes</taxon>
        <taxon>Pezizales</taxon>
        <taxon>Pyronemataceae</taxon>
        <taxon>Sphaerosporella</taxon>
    </lineage>
</organism>
<evidence type="ECO:0000313" key="3">
    <source>
        <dbReference type="Proteomes" id="UP000326924"/>
    </source>
</evidence>
<dbReference type="Proteomes" id="UP000326924">
    <property type="component" value="Unassembled WGS sequence"/>
</dbReference>
<reference evidence="2 3" key="1">
    <citation type="submission" date="2019-09" db="EMBL/GenBank/DDBJ databases">
        <title>Draft genome of the ectomycorrhizal ascomycete Sphaerosporella brunnea.</title>
        <authorList>
            <consortium name="DOE Joint Genome Institute"/>
            <person name="Benucci G.M."/>
            <person name="Marozzi G."/>
            <person name="Antonielli L."/>
            <person name="Sanchez S."/>
            <person name="Marco P."/>
            <person name="Wang X."/>
            <person name="Falini L.B."/>
            <person name="Barry K."/>
            <person name="Haridas S."/>
            <person name="Lipzen A."/>
            <person name="Labutti K."/>
            <person name="Grigoriev I.V."/>
            <person name="Murat C."/>
            <person name="Martin F."/>
            <person name="Albertini E."/>
            <person name="Donnini D."/>
            <person name="Bonito G."/>
        </authorList>
    </citation>
    <scope>NUCLEOTIDE SEQUENCE [LARGE SCALE GENOMIC DNA]</scope>
    <source>
        <strain evidence="2 3">Sb_GMNB300</strain>
    </source>
</reference>
<gene>
    <name evidence="2" type="ORF">FN846DRAFT_915466</name>
</gene>
<comment type="caution">
    <text evidence="2">The sequence shown here is derived from an EMBL/GenBank/DDBJ whole genome shotgun (WGS) entry which is preliminary data.</text>
</comment>
<dbReference type="AlphaFoldDB" id="A0A5J5FBK0"/>
<dbReference type="EMBL" id="VXIS01000001">
    <property type="protein sequence ID" value="KAA8915063.1"/>
    <property type="molecule type" value="Genomic_DNA"/>
</dbReference>
<keyword evidence="3" id="KW-1185">Reference proteome</keyword>
<evidence type="ECO:0000256" key="1">
    <source>
        <dbReference type="SAM" id="Coils"/>
    </source>
</evidence>
<name>A0A5J5FBK0_9PEZI</name>
<accession>A0A5J5FBK0</accession>
<dbReference type="InParanoid" id="A0A5J5FBK0"/>
<evidence type="ECO:0000313" key="2">
    <source>
        <dbReference type="EMBL" id="KAA8915063.1"/>
    </source>
</evidence>
<keyword evidence="1" id="KW-0175">Coiled coil</keyword>
<protein>
    <submittedName>
        <fullName evidence="2">Uncharacterized protein</fullName>
    </submittedName>
</protein>
<sequence length="328" mass="37710">MARLDRLPTETLIDIFKSITDFNESALSLGCCSRRLYSVYCTYKPEILLTQMFFHKSFEYHLPFEGRTVIYGASSVKMMLDKADRAQKSGQVEKKDGLMAVRMVIAIATISMEEAVTHDAERAKIAQKLEEVRKQAAATLEEACQNIHRRRDILERKLNIGRDGKLKRITAKLLAECCKIAVNQRRARERAMRIWQRSRSGSFWYEATIRGINSDTKYAMAVRVTNAKYSGIALATDLSYSIWKSSFRADIALRNTEGDIRFAVMQAEQEARRDTHNIELQSFIRRIDRELLLLQSIENDYRITACKVAENSSEALWAKFTRLLQLTA</sequence>
<proteinExistence type="predicted"/>
<feature type="coiled-coil region" evidence="1">
    <location>
        <begin position="122"/>
        <end position="157"/>
    </location>
</feature>